<evidence type="ECO:0000256" key="1">
    <source>
        <dbReference type="ARBA" id="ARBA00001966"/>
    </source>
</evidence>
<dbReference type="GO" id="GO:0031419">
    <property type="term" value="F:cobalamin binding"/>
    <property type="evidence" value="ECO:0007669"/>
    <property type="project" value="InterPro"/>
</dbReference>
<dbReference type="GO" id="GO:0051536">
    <property type="term" value="F:iron-sulfur cluster binding"/>
    <property type="evidence" value="ECO:0007669"/>
    <property type="project" value="UniProtKB-KW"/>
</dbReference>
<dbReference type="KEGG" id="schv:BRCON_1745"/>
<dbReference type="Gene3D" id="3.40.50.280">
    <property type="entry name" value="Cobalamin-binding domain"/>
    <property type="match status" value="1"/>
</dbReference>
<evidence type="ECO:0000256" key="3">
    <source>
        <dbReference type="ARBA" id="ARBA00022723"/>
    </source>
</evidence>
<reference evidence="10 11" key="1">
    <citation type="submission" date="2018-05" db="EMBL/GenBank/DDBJ databases">
        <title>A metagenomic window into the 2 km-deep terrestrial subsurface aquifer revealed taxonomically and functionally diverse microbial community comprising novel uncultured bacterial lineages.</title>
        <authorList>
            <person name="Kadnikov V.V."/>
            <person name="Mardanov A.V."/>
            <person name="Beletsky A.V."/>
            <person name="Banks D."/>
            <person name="Pimenov N.V."/>
            <person name="Frank Y.A."/>
            <person name="Karnachuk O.V."/>
            <person name="Ravin N.V."/>
        </authorList>
    </citation>
    <scope>NUCLEOTIDE SEQUENCE [LARGE SCALE GENOMIC DNA]</scope>
    <source>
        <strain evidence="10">BY</strain>
    </source>
</reference>
<proteinExistence type="predicted"/>
<evidence type="ECO:0000256" key="4">
    <source>
        <dbReference type="ARBA" id="ARBA00023004"/>
    </source>
</evidence>
<evidence type="ECO:0000256" key="7">
    <source>
        <dbReference type="SAM" id="MobiDB-lite"/>
    </source>
</evidence>
<evidence type="ECO:0000313" key="10">
    <source>
        <dbReference type="EMBL" id="AXA36522.1"/>
    </source>
</evidence>
<dbReference type="InterPro" id="IPR007197">
    <property type="entry name" value="rSAM"/>
</dbReference>
<feature type="domain" description="Radical SAM core" evidence="9">
    <location>
        <begin position="218"/>
        <end position="454"/>
    </location>
</feature>
<dbReference type="Proteomes" id="UP000262583">
    <property type="component" value="Chromosome"/>
</dbReference>
<dbReference type="GO" id="GO:0005829">
    <property type="term" value="C:cytosol"/>
    <property type="evidence" value="ECO:0007669"/>
    <property type="project" value="TreeGrafter"/>
</dbReference>
<dbReference type="InterPro" id="IPR023404">
    <property type="entry name" value="rSAM_horseshoe"/>
</dbReference>
<dbReference type="PROSITE" id="PS51918">
    <property type="entry name" value="RADICAL_SAM"/>
    <property type="match status" value="1"/>
</dbReference>
<keyword evidence="6" id="KW-0175">Coiled coil</keyword>
<accession>A0A2Z4Y750</accession>
<dbReference type="GO" id="GO:0046872">
    <property type="term" value="F:metal ion binding"/>
    <property type="evidence" value="ECO:0007669"/>
    <property type="project" value="UniProtKB-KW"/>
</dbReference>
<dbReference type="InterPro" id="IPR058240">
    <property type="entry name" value="rSAM_sf"/>
</dbReference>
<gene>
    <name evidence="10" type="ORF">BRCON_1745</name>
</gene>
<evidence type="ECO:0000256" key="2">
    <source>
        <dbReference type="ARBA" id="ARBA00022691"/>
    </source>
</evidence>
<protein>
    <submittedName>
        <fullName evidence="10">Radical SAM domain protein</fullName>
    </submittedName>
</protein>
<dbReference type="GO" id="GO:0003824">
    <property type="term" value="F:catalytic activity"/>
    <property type="evidence" value="ECO:0007669"/>
    <property type="project" value="InterPro"/>
</dbReference>
<feature type="region of interest" description="Disordered" evidence="7">
    <location>
        <begin position="551"/>
        <end position="578"/>
    </location>
</feature>
<evidence type="ECO:0000259" key="9">
    <source>
        <dbReference type="PROSITE" id="PS51918"/>
    </source>
</evidence>
<dbReference type="SMART" id="SM00729">
    <property type="entry name" value="Elp3"/>
    <property type="match status" value="1"/>
</dbReference>
<evidence type="ECO:0000256" key="5">
    <source>
        <dbReference type="ARBA" id="ARBA00023014"/>
    </source>
</evidence>
<dbReference type="SFLD" id="SFLDG01082">
    <property type="entry name" value="B12-binding_domain_containing"/>
    <property type="match status" value="1"/>
</dbReference>
<dbReference type="SFLD" id="SFLDS00029">
    <property type="entry name" value="Radical_SAM"/>
    <property type="match status" value="1"/>
</dbReference>
<dbReference type="Gene3D" id="3.80.30.20">
    <property type="entry name" value="tm_1862 like domain"/>
    <property type="match status" value="1"/>
</dbReference>
<comment type="cofactor">
    <cofactor evidence="1">
        <name>[4Fe-4S] cluster</name>
        <dbReference type="ChEBI" id="CHEBI:49883"/>
    </cofactor>
</comment>
<dbReference type="CDD" id="cd01335">
    <property type="entry name" value="Radical_SAM"/>
    <property type="match status" value="1"/>
</dbReference>
<dbReference type="SUPFAM" id="SSF102114">
    <property type="entry name" value="Radical SAM enzymes"/>
    <property type="match status" value="1"/>
</dbReference>
<keyword evidence="3" id="KW-0479">Metal-binding</keyword>
<feature type="coiled-coil region" evidence="6">
    <location>
        <begin position="493"/>
        <end position="520"/>
    </location>
</feature>
<dbReference type="InterPro" id="IPR036724">
    <property type="entry name" value="Cobalamin-bd_sf"/>
</dbReference>
<evidence type="ECO:0000256" key="6">
    <source>
        <dbReference type="SAM" id="Coils"/>
    </source>
</evidence>
<keyword evidence="2" id="KW-0949">S-adenosyl-L-methionine</keyword>
<dbReference type="AlphaFoldDB" id="A0A2Z4Y750"/>
<dbReference type="EMBL" id="CP030759">
    <property type="protein sequence ID" value="AXA36522.1"/>
    <property type="molecule type" value="Genomic_DNA"/>
</dbReference>
<dbReference type="Pfam" id="PF04055">
    <property type="entry name" value="Radical_SAM"/>
    <property type="match status" value="1"/>
</dbReference>
<evidence type="ECO:0000313" key="11">
    <source>
        <dbReference type="Proteomes" id="UP000262583"/>
    </source>
</evidence>
<dbReference type="InterPro" id="IPR006158">
    <property type="entry name" value="Cobalamin-bd"/>
</dbReference>
<evidence type="ECO:0000259" key="8">
    <source>
        <dbReference type="PROSITE" id="PS51332"/>
    </source>
</evidence>
<dbReference type="SUPFAM" id="SSF52242">
    <property type="entry name" value="Cobalamin (vitamin B12)-binding domain"/>
    <property type="match status" value="1"/>
</dbReference>
<dbReference type="PANTHER" id="PTHR43409">
    <property type="entry name" value="ANAEROBIC MAGNESIUM-PROTOPORPHYRIN IX MONOMETHYL ESTER CYCLASE-RELATED"/>
    <property type="match status" value="1"/>
</dbReference>
<keyword evidence="5" id="KW-0411">Iron-sulfur</keyword>
<organism evidence="10 11">
    <name type="scientific">Sumerlaea chitinivorans</name>
    <dbReference type="NCBI Taxonomy" id="2250252"/>
    <lineage>
        <taxon>Bacteria</taxon>
        <taxon>Candidatus Sumerlaeota</taxon>
        <taxon>Candidatus Sumerlaeia</taxon>
        <taxon>Candidatus Sumerlaeales</taxon>
        <taxon>Candidatus Sumerlaeaceae</taxon>
        <taxon>Candidatus Sumerlaea</taxon>
    </lineage>
</organism>
<feature type="domain" description="B12-binding" evidence="8">
    <location>
        <begin position="1"/>
        <end position="165"/>
    </location>
</feature>
<dbReference type="PROSITE" id="PS51332">
    <property type="entry name" value="B12_BINDING"/>
    <property type="match status" value="1"/>
</dbReference>
<dbReference type="PANTHER" id="PTHR43409:SF16">
    <property type="entry name" value="SLR0320 PROTEIN"/>
    <property type="match status" value="1"/>
</dbReference>
<dbReference type="InterPro" id="IPR006638">
    <property type="entry name" value="Elp3/MiaA/NifB-like_rSAM"/>
</dbReference>
<dbReference type="InterPro" id="IPR051198">
    <property type="entry name" value="BchE-like"/>
</dbReference>
<sequence>MAGILLISLYNEFNLGVRQMVSELRDAGHDAWMLCLKQYRKKELAPDEEWYPDWQTELPPNGGRLVLSYPYPLSDCERELFKGLLRKLRPQFVGLSVYSAFVPSAIEVTRLIRETLPDALVGWGGPHVTLDPVSSSEHCDMAFVGECDVPMVELAHALHHGKDWRQVPNIVWRENGSIHRQPVSPVIKDLDTLPFTYFGSDGAYYLEDDELVEGRPFPSSELNTCFKIMTTRGCPYVCTFCMLSFQKEVMPDTTRLRFRSIPHVMRELEEAKARMGHFFLEIEDDIFTVRPERMKEFFEHYRERIGMPFWCYTHPNYARPEMLEILKQNNVQFVIMGIQSGSDRIADEIFDRRVSNKTVLEATRNIHKSGIRAFYDIISNNPFETEEDRIETFHLLRAIPRPYGLQLGALNFYPNIAISRMREERGLPRTVDFQQYRFWNVLYHLASTVELSDRDAEYLLNNPEFRRDPSLLETFATHAKAWTREIGDLKALNQTHLQEVHRLADRVRALEQELTFIKARRGFRQFLWLSEKLRHLKHKVLGLGKRAASAKNEGGLAADRVREAPLKPVSPLPARADG</sequence>
<name>A0A2Z4Y750_SUMC1</name>
<keyword evidence="4" id="KW-0408">Iron</keyword>